<feature type="compositionally biased region" description="Low complexity" evidence="1">
    <location>
        <begin position="55"/>
        <end position="77"/>
    </location>
</feature>
<evidence type="ECO:0000313" key="2">
    <source>
        <dbReference type="EMBL" id="CFR99855.1"/>
    </source>
</evidence>
<organism evidence="2 5">
    <name type="scientific">Mycobacterium tuberculosis</name>
    <dbReference type="NCBI Taxonomy" id="1773"/>
    <lineage>
        <taxon>Bacteria</taxon>
        <taxon>Bacillati</taxon>
        <taxon>Actinomycetota</taxon>
        <taxon>Actinomycetes</taxon>
        <taxon>Mycobacteriales</taxon>
        <taxon>Mycobacteriaceae</taxon>
        <taxon>Mycobacterium</taxon>
        <taxon>Mycobacterium tuberculosis complex</taxon>
    </lineage>
</organism>
<dbReference type="AlphaFoldDB" id="A0A654U542"/>
<dbReference type="EMBL" id="CQQC01001150">
    <property type="protein sequence ID" value="CNV68613.1"/>
    <property type="molecule type" value="Genomic_DNA"/>
</dbReference>
<sequence length="96" mass="9952">MSHSMRCPSTVLIAPSVGATIQRHITAIASGAQIQGSTYSVRNRPVPGSRRASRDAASSPSTVCAGTTIATKTAVTTNESAKPESVSTDRQLVRPT</sequence>
<proteinExistence type="predicted"/>
<accession>A0A654U542</accession>
<gene>
    <name evidence="2" type="ORF">ERS007657_03481</name>
    <name evidence="3" type="ORF">ERS007661_02928</name>
</gene>
<feature type="region of interest" description="Disordered" evidence="1">
    <location>
        <begin position="39"/>
        <end position="96"/>
    </location>
</feature>
<evidence type="ECO:0000313" key="4">
    <source>
        <dbReference type="Proteomes" id="UP000039217"/>
    </source>
</evidence>
<evidence type="ECO:0000313" key="5">
    <source>
        <dbReference type="Proteomes" id="UP000046680"/>
    </source>
</evidence>
<reference evidence="4 5" key="1">
    <citation type="submission" date="2015-03" db="EMBL/GenBank/DDBJ databases">
        <authorList>
            <consortium name="Pathogen Informatics"/>
        </authorList>
    </citation>
    <scope>NUCLEOTIDE SEQUENCE [LARGE SCALE GENOMIC DNA]</scope>
    <source>
        <strain evidence="2 5">C09601061</strain>
        <strain evidence="3 4">D00501624</strain>
    </source>
</reference>
<name>A0A654U542_MYCTX</name>
<protein>
    <submittedName>
        <fullName evidence="2">Uncharacterized protein</fullName>
    </submittedName>
</protein>
<evidence type="ECO:0000313" key="3">
    <source>
        <dbReference type="EMBL" id="CNV68613.1"/>
    </source>
</evidence>
<dbReference type="Proteomes" id="UP000039217">
    <property type="component" value="Unassembled WGS sequence"/>
</dbReference>
<dbReference type="EMBL" id="CGCX01001694">
    <property type="protein sequence ID" value="CFR99855.1"/>
    <property type="molecule type" value="Genomic_DNA"/>
</dbReference>
<dbReference type="Proteomes" id="UP000046680">
    <property type="component" value="Unassembled WGS sequence"/>
</dbReference>
<evidence type="ECO:0000256" key="1">
    <source>
        <dbReference type="SAM" id="MobiDB-lite"/>
    </source>
</evidence>